<sequence length="140" mass="15812">MGSAFSRCTSSNSGGPGTGFSEIGQKILDRQPNWLVPPTRWQSQTCIHQPVRYRTPTPYPKDVRKRIQEPADTVTIHVPEKALTIDMEEAPVVSHFEVANPYRNTHPPKQPFKSQVQKPQAALTVTWGLAPRLNRFERVP</sequence>
<feature type="compositionally biased region" description="Polar residues" evidence="1">
    <location>
        <begin position="1"/>
        <end position="13"/>
    </location>
</feature>
<dbReference type="EMBL" id="MU863652">
    <property type="protein sequence ID" value="KAK4099176.1"/>
    <property type="molecule type" value="Genomic_DNA"/>
</dbReference>
<dbReference type="AlphaFoldDB" id="A0AAN6SZX5"/>
<name>A0AAN6SZX5_9PEZI</name>
<evidence type="ECO:0000313" key="2">
    <source>
        <dbReference type="EMBL" id="KAK4099176.1"/>
    </source>
</evidence>
<accession>A0AAN6SZX5</accession>
<proteinExistence type="predicted"/>
<dbReference type="Proteomes" id="UP001305647">
    <property type="component" value="Unassembled WGS sequence"/>
</dbReference>
<reference evidence="2" key="2">
    <citation type="submission" date="2023-05" db="EMBL/GenBank/DDBJ databases">
        <authorList>
            <consortium name="Lawrence Berkeley National Laboratory"/>
            <person name="Steindorff A."/>
            <person name="Hensen N."/>
            <person name="Bonometti L."/>
            <person name="Westerberg I."/>
            <person name="Brannstrom I.O."/>
            <person name="Guillou S."/>
            <person name="Cros-Aarteil S."/>
            <person name="Calhoun S."/>
            <person name="Haridas S."/>
            <person name="Kuo A."/>
            <person name="Mondo S."/>
            <person name="Pangilinan J."/>
            <person name="Riley R."/>
            <person name="Labutti K."/>
            <person name="Andreopoulos B."/>
            <person name="Lipzen A."/>
            <person name="Chen C."/>
            <person name="Yanf M."/>
            <person name="Daum C."/>
            <person name="Ng V."/>
            <person name="Clum A."/>
            <person name="Ohm R."/>
            <person name="Martin F."/>
            <person name="Silar P."/>
            <person name="Natvig D."/>
            <person name="Lalanne C."/>
            <person name="Gautier V."/>
            <person name="Ament-Velasquez S.L."/>
            <person name="Kruys A."/>
            <person name="Hutchinson M.I."/>
            <person name="Powell A.J."/>
            <person name="Barry K."/>
            <person name="Miller A.N."/>
            <person name="Grigoriev I.V."/>
            <person name="Debuchy R."/>
            <person name="Gladieux P."/>
            <person name="Thoren M.H."/>
            <person name="Johannesson H."/>
        </authorList>
    </citation>
    <scope>NUCLEOTIDE SEQUENCE</scope>
    <source>
        <strain evidence="2">CBS 757.83</strain>
    </source>
</reference>
<reference evidence="2" key="1">
    <citation type="journal article" date="2023" name="Mol. Phylogenet. Evol.">
        <title>Genome-scale phylogeny and comparative genomics of the fungal order Sordariales.</title>
        <authorList>
            <person name="Hensen N."/>
            <person name="Bonometti L."/>
            <person name="Westerberg I."/>
            <person name="Brannstrom I.O."/>
            <person name="Guillou S."/>
            <person name="Cros-Aarteil S."/>
            <person name="Calhoun S."/>
            <person name="Haridas S."/>
            <person name="Kuo A."/>
            <person name="Mondo S."/>
            <person name="Pangilinan J."/>
            <person name="Riley R."/>
            <person name="LaButti K."/>
            <person name="Andreopoulos B."/>
            <person name="Lipzen A."/>
            <person name="Chen C."/>
            <person name="Yan M."/>
            <person name="Daum C."/>
            <person name="Ng V."/>
            <person name="Clum A."/>
            <person name="Steindorff A."/>
            <person name="Ohm R.A."/>
            <person name="Martin F."/>
            <person name="Silar P."/>
            <person name="Natvig D.O."/>
            <person name="Lalanne C."/>
            <person name="Gautier V."/>
            <person name="Ament-Velasquez S.L."/>
            <person name="Kruys A."/>
            <person name="Hutchinson M.I."/>
            <person name="Powell A.J."/>
            <person name="Barry K."/>
            <person name="Miller A.N."/>
            <person name="Grigoriev I.V."/>
            <person name="Debuchy R."/>
            <person name="Gladieux P."/>
            <person name="Hiltunen Thoren M."/>
            <person name="Johannesson H."/>
        </authorList>
    </citation>
    <scope>NUCLEOTIDE SEQUENCE</scope>
    <source>
        <strain evidence="2">CBS 757.83</strain>
    </source>
</reference>
<evidence type="ECO:0000313" key="3">
    <source>
        <dbReference type="Proteomes" id="UP001305647"/>
    </source>
</evidence>
<feature type="region of interest" description="Disordered" evidence="1">
    <location>
        <begin position="1"/>
        <end position="25"/>
    </location>
</feature>
<evidence type="ECO:0000256" key="1">
    <source>
        <dbReference type="SAM" id="MobiDB-lite"/>
    </source>
</evidence>
<gene>
    <name evidence="2" type="ORF">N658DRAFT_430505</name>
</gene>
<comment type="caution">
    <text evidence="2">The sequence shown here is derived from an EMBL/GenBank/DDBJ whole genome shotgun (WGS) entry which is preliminary data.</text>
</comment>
<organism evidence="2 3">
    <name type="scientific">Parathielavia hyrcaniae</name>
    <dbReference type="NCBI Taxonomy" id="113614"/>
    <lineage>
        <taxon>Eukaryota</taxon>
        <taxon>Fungi</taxon>
        <taxon>Dikarya</taxon>
        <taxon>Ascomycota</taxon>
        <taxon>Pezizomycotina</taxon>
        <taxon>Sordariomycetes</taxon>
        <taxon>Sordariomycetidae</taxon>
        <taxon>Sordariales</taxon>
        <taxon>Chaetomiaceae</taxon>
        <taxon>Parathielavia</taxon>
    </lineage>
</organism>
<protein>
    <submittedName>
        <fullName evidence="2">Uncharacterized protein</fullName>
    </submittedName>
</protein>
<keyword evidence="3" id="KW-1185">Reference proteome</keyword>